<feature type="active site" description="Glycyl thioester intermediate" evidence="8">
    <location>
        <position position="512"/>
    </location>
</feature>
<dbReference type="GO" id="GO:0019779">
    <property type="term" value="F:Atg8 activating enzyme activity"/>
    <property type="evidence" value="ECO:0007669"/>
    <property type="project" value="EnsemblFungi"/>
</dbReference>
<dbReference type="InterPro" id="IPR042522">
    <property type="entry name" value="Atg7_N_1"/>
</dbReference>
<dbReference type="GeneID" id="30146348"/>
<evidence type="ECO:0000256" key="7">
    <source>
        <dbReference type="ARBA" id="ARBA00023006"/>
    </source>
</evidence>
<evidence type="ECO:0000256" key="6">
    <source>
        <dbReference type="ARBA" id="ARBA00022927"/>
    </source>
</evidence>
<comment type="similarity">
    <text evidence="1 9">Belongs to the ATG7 family.</text>
</comment>
<dbReference type="Gene3D" id="3.40.140.70">
    <property type="entry name" value="Ubiquitin-like modifier-activating enzyme ATG7 N-terminal domain"/>
    <property type="match status" value="1"/>
</dbReference>
<dbReference type="GO" id="GO:0000422">
    <property type="term" value="P:autophagy of mitochondrion"/>
    <property type="evidence" value="ECO:0007669"/>
    <property type="project" value="EnsemblFungi"/>
</dbReference>
<dbReference type="Gene3D" id="3.40.140.100">
    <property type="entry name" value="Ubiquitin-like modifier-activating enzyme ATG7 C-terminal domain"/>
    <property type="match status" value="1"/>
</dbReference>
<protein>
    <recommendedName>
        <fullName evidence="2 9">Ubiquitin-like modifier-activating enzyme ATG7</fullName>
    </recommendedName>
    <alternativeName>
        <fullName evidence="9">Autophagy-related protein 7</fullName>
    </alternativeName>
</protein>
<evidence type="ECO:0000256" key="5">
    <source>
        <dbReference type="ARBA" id="ARBA00022786"/>
    </source>
</evidence>
<dbReference type="GO" id="GO:0097632">
    <property type="term" value="C:extrinsic component of phagophore assembly site membrane"/>
    <property type="evidence" value="ECO:0007669"/>
    <property type="project" value="EnsemblFungi"/>
</dbReference>
<dbReference type="EMBL" id="KV454429">
    <property type="protein sequence ID" value="ODQ80585.1"/>
    <property type="molecule type" value="Genomic_DNA"/>
</dbReference>
<evidence type="ECO:0000256" key="3">
    <source>
        <dbReference type="ARBA" id="ARBA00022448"/>
    </source>
</evidence>
<accession>A0A1E3QSA5</accession>
<keyword evidence="13" id="KW-1185">Reference proteome</keyword>
<dbReference type="GO" id="GO:0042802">
    <property type="term" value="F:identical protein binding"/>
    <property type="evidence" value="ECO:0007669"/>
    <property type="project" value="EnsemblFungi"/>
</dbReference>
<dbReference type="GO" id="GO:0000045">
    <property type="term" value="P:autophagosome assembly"/>
    <property type="evidence" value="ECO:0007669"/>
    <property type="project" value="TreeGrafter"/>
</dbReference>
<comment type="subcellular location">
    <subcellularLocation>
        <location evidence="9">Cytoplasm</location>
    </subcellularLocation>
    <subcellularLocation>
        <location evidence="9">Preautophagosomal structure</location>
    </subcellularLocation>
</comment>
<dbReference type="GO" id="GO:0005829">
    <property type="term" value="C:cytosol"/>
    <property type="evidence" value="ECO:0007669"/>
    <property type="project" value="EnsemblFungi"/>
</dbReference>
<dbReference type="InterPro" id="IPR045886">
    <property type="entry name" value="ThiF/MoeB/HesA"/>
</dbReference>
<dbReference type="Proteomes" id="UP000094336">
    <property type="component" value="Unassembled WGS sequence"/>
</dbReference>
<evidence type="ECO:0000313" key="12">
    <source>
        <dbReference type="EMBL" id="ODQ80585.1"/>
    </source>
</evidence>
<dbReference type="Gene3D" id="3.40.50.720">
    <property type="entry name" value="NAD(P)-binding Rossmann-like Domain"/>
    <property type="match status" value="1"/>
</dbReference>
<feature type="domain" description="Ubiquitin-like modifier-activating enzyme Atg7 N-terminal" evidence="11">
    <location>
        <begin position="4"/>
        <end position="293"/>
    </location>
</feature>
<evidence type="ECO:0000313" key="13">
    <source>
        <dbReference type="Proteomes" id="UP000094336"/>
    </source>
</evidence>
<dbReference type="GO" id="GO:0032258">
    <property type="term" value="P:cytoplasm to vacuole targeting by the Cvt pathway"/>
    <property type="evidence" value="ECO:0007669"/>
    <property type="project" value="EnsemblFungi"/>
</dbReference>
<proteinExistence type="inferred from homology"/>
<dbReference type="AlphaFoldDB" id="A0A1E3QSA5"/>
<evidence type="ECO:0000256" key="2">
    <source>
        <dbReference type="ARBA" id="ARBA00017647"/>
    </source>
</evidence>
<feature type="domain" description="THIF-type NAD/FAD binding fold" evidence="10">
    <location>
        <begin position="311"/>
        <end position="544"/>
    </location>
</feature>
<gene>
    <name evidence="12" type="ORF">BABINDRAFT_160845</name>
</gene>
<evidence type="ECO:0000256" key="9">
    <source>
        <dbReference type="RuleBase" id="RU366022"/>
    </source>
</evidence>
<dbReference type="PANTHER" id="PTHR10953">
    <property type="entry name" value="UBIQUITIN-ACTIVATING ENZYME E1"/>
    <property type="match status" value="1"/>
</dbReference>
<dbReference type="Pfam" id="PF00899">
    <property type="entry name" value="ThiF"/>
    <property type="match status" value="1"/>
</dbReference>
<organism evidence="12 13">
    <name type="scientific">Babjeviella inositovora NRRL Y-12698</name>
    <dbReference type="NCBI Taxonomy" id="984486"/>
    <lineage>
        <taxon>Eukaryota</taxon>
        <taxon>Fungi</taxon>
        <taxon>Dikarya</taxon>
        <taxon>Ascomycota</taxon>
        <taxon>Saccharomycotina</taxon>
        <taxon>Pichiomycetes</taxon>
        <taxon>Serinales incertae sedis</taxon>
        <taxon>Babjeviella</taxon>
    </lineage>
</organism>
<dbReference type="InterPro" id="IPR035985">
    <property type="entry name" value="Ubiquitin-activating_enz"/>
</dbReference>
<dbReference type="InterPro" id="IPR032197">
    <property type="entry name" value="Atg7_N"/>
</dbReference>
<comment type="subunit">
    <text evidence="9">Homodimer.</text>
</comment>
<sequence length="640" mass="71806">MPMLQFAPIHSFVDSSFFTKLSDLKLNHLRLDSSRVDILGNTNFRSLQPQQPPSLNLSSSSFESRESYEEALPLRSNFFQQGHVYNVNTIEEFKSTDKAKFLRDAGMEILAHIQDGSALQSTVTPFSVLVFSDLKKYKFYYWLAFPALASEWTYEKQSVDEELINAIQQRDDLPELFLFNGSQIQPLLTLQSTHGSVTHSSSSTLRDITVGFVDTSSIDGVPSWNLRNYLFLLATYGYTRVNVCIHRANPKASFMLRLSLNEASFDPTNVKVTGWERTSQNKLGPKVADLGSLIDPIQLADQAVDLNLKLMKWRIAPELDLDVMKATKCLLLGAGTLGSYVSRALLGWGFRDITLVDNGKVSFSNPVRQPLFEFADCVDGGKPKAEAAAAALKRIFPLANAQGYELEVPMVGHPLTNEATQERDYKTLVDLIEAHDVIFLLMDSRETRWLPTIIGNVKQKIVINAALGFDSYLVMRHGSFRNEETERLGCYFCNDVVAPNDSLTDRTLDQMCTVTRPGVAMIASALAVEVLVSLLQHKDRQYTTNGQTILGAVPHQIRGFLHSFENIKLTTANYPHCSACSVPILQKYEQEGWDFVKTCLNNYKYVEDVSGLTEVQRQAEAAVLAMEELNLSDDDDSEWR</sequence>
<keyword evidence="5 9" id="KW-0833">Ubl conjugation pathway</keyword>
<evidence type="ECO:0000256" key="8">
    <source>
        <dbReference type="PIRSR" id="PIRSR606285-1"/>
    </source>
</evidence>
<reference evidence="13" key="1">
    <citation type="submission" date="2016-05" db="EMBL/GenBank/DDBJ databases">
        <title>Comparative genomics of biotechnologically important yeasts.</title>
        <authorList>
            <consortium name="DOE Joint Genome Institute"/>
            <person name="Riley R."/>
            <person name="Haridas S."/>
            <person name="Wolfe K.H."/>
            <person name="Lopes M.R."/>
            <person name="Hittinger C.T."/>
            <person name="Goker M."/>
            <person name="Salamov A."/>
            <person name="Wisecaver J."/>
            <person name="Long T.M."/>
            <person name="Aerts A.L."/>
            <person name="Barry K."/>
            <person name="Choi C."/>
            <person name="Clum A."/>
            <person name="Coughlan A.Y."/>
            <person name="Deshpande S."/>
            <person name="Douglass A.P."/>
            <person name="Hanson S.J."/>
            <person name="Klenk H.-P."/>
            <person name="Labutti K."/>
            <person name="Lapidus A."/>
            <person name="Lindquist E."/>
            <person name="Lipzen A."/>
            <person name="Meier-Kolthoff J.P."/>
            <person name="Ohm R.A."/>
            <person name="Otillar R.P."/>
            <person name="Pangilinan J."/>
            <person name="Peng Y."/>
            <person name="Rokas A."/>
            <person name="Rosa C.A."/>
            <person name="Scheuner C."/>
            <person name="Sibirny A.A."/>
            <person name="Slot J.C."/>
            <person name="Stielow J.B."/>
            <person name="Sun H."/>
            <person name="Kurtzman C.P."/>
            <person name="Blackwell M."/>
            <person name="Grigoriev I.V."/>
            <person name="Jeffries T.W."/>
        </authorList>
    </citation>
    <scope>NUCLEOTIDE SEQUENCE [LARGE SCALE GENOMIC DNA]</scope>
    <source>
        <strain evidence="13">NRRL Y-12698</strain>
    </source>
</reference>
<dbReference type="FunFam" id="3.40.50.720:FF:000243">
    <property type="entry name" value="Ubiquitin-like modifier-activating enzyme ATG7"/>
    <property type="match status" value="1"/>
</dbReference>
<evidence type="ECO:0000256" key="4">
    <source>
        <dbReference type="ARBA" id="ARBA00022490"/>
    </source>
</evidence>
<evidence type="ECO:0000259" key="11">
    <source>
        <dbReference type="Pfam" id="PF16420"/>
    </source>
</evidence>
<dbReference type="InterPro" id="IPR006285">
    <property type="entry name" value="Atg7"/>
</dbReference>
<comment type="function">
    <text evidence="9">E1-like activating enzyme involved in the 2 ubiquitin-like systems required for cytoplasm to vacuole transport (Cvt) and autophagy. Activates ATG12 for its conjugation with ATG5 and ATG8 for its conjugation with phosphatidylethanolamine. Both systems are needed for the ATG8 association to Cvt vesicles and autophagosomes membranes. Autophagy is essential for maintenance of amino acid levels and protein synthesis under nitrogen starvation. Required for selective autophagic degradation of the nucleus (nucleophagy) as well as for mitophagy which contributes to regulate mitochondrial quantity and quality by eliminating the mitochondria to a basal level to fulfill cellular energy requirements and preventing excess ROS production.</text>
</comment>
<dbReference type="NCBIfam" id="TIGR01381">
    <property type="entry name" value="E1_like_apg7"/>
    <property type="match status" value="1"/>
</dbReference>
<evidence type="ECO:0000259" key="10">
    <source>
        <dbReference type="Pfam" id="PF00899"/>
    </source>
</evidence>
<dbReference type="GO" id="GO:0034727">
    <property type="term" value="P:piecemeal microautophagy of the nucleus"/>
    <property type="evidence" value="ECO:0007669"/>
    <property type="project" value="EnsemblFungi"/>
</dbReference>
<dbReference type="RefSeq" id="XP_018985913.1">
    <property type="nucleotide sequence ID" value="XM_019128495.1"/>
</dbReference>
<dbReference type="Pfam" id="PF16420">
    <property type="entry name" value="ATG7_N"/>
    <property type="match status" value="1"/>
</dbReference>
<keyword evidence="7 9" id="KW-0072">Autophagy</keyword>
<dbReference type="GO" id="GO:0019778">
    <property type="term" value="F:Atg12 activating enzyme activity"/>
    <property type="evidence" value="ECO:0007669"/>
    <property type="project" value="EnsemblFungi"/>
</dbReference>
<dbReference type="InterPro" id="IPR042523">
    <property type="entry name" value="Atg7_N_2"/>
</dbReference>
<dbReference type="InterPro" id="IPR000594">
    <property type="entry name" value="ThiF_NAD_FAD-bd"/>
</dbReference>
<dbReference type="GO" id="GO:0032446">
    <property type="term" value="P:protein modification by small protein conjugation"/>
    <property type="evidence" value="ECO:0007669"/>
    <property type="project" value="EnsemblFungi"/>
</dbReference>
<keyword evidence="4 9" id="KW-0963">Cytoplasm</keyword>
<dbReference type="OrthoDB" id="338614at2759"/>
<name>A0A1E3QSA5_9ASCO</name>
<evidence type="ECO:0000256" key="1">
    <source>
        <dbReference type="ARBA" id="ARBA00010931"/>
    </source>
</evidence>
<keyword evidence="3 9" id="KW-0813">Transport</keyword>
<dbReference type="SUPFAM" id="SSF69572">
    <property type="entry name" value="Activating enzymes of the ubiquitin-like proteins"/>
    <property type="match status" value="1"/>
</dbReference>
<keyword evidence="6 9" id="KW-0653">Protein transport</keyword>
<dbReference type="STRING" id="984486.A0A1E3QSA5"/>
<dbReference type="GO" id="GO:0006995">
    <property type="term" value="P:cellular response to nitrogen starvation"/>
    <property type="evidence" value="ECO:0007669"/>
    <property type="project" value="TreeGrafter"/>
</dbReference>
<dbReference type="PANTHER" id="PTHR10953:SF3">
    <property type="entry name" value="UBIQUITIN-LIKE MODIFIER-ACTIVATING ENZYME ATG7"/>
    <property type="match status" value="1"/>
</dbReference>